<dbReference type="AlphaFoldDB" id="X0V5E6"/>
<reference evidence="2" key="1">
    <citation type="journal article" date="2014" name="Front. Microbiol.">
        <title>High frequency of phylogenetically diverse reductive dehalogenase-homologous genes in deep subseafloor sedimentary metagenomes.</title>
        <authorList>
            <person name="Kawai M."/>
            <person name="Futagami T."/>
            <person name="Toyoda A."/>
            <person name="Takaki Y."/>
            <person name="Nishi S."/>
            <person name="Hori S."/>
            <person name="Arai W."/>
            <person name="Tsubouchi T."/>
            <person name="Morono Y."/>
            <person name="Uchiyama I."/>
            <person name="Ito T."/>
            <person name="Fujiyama A."/>
            <person name="Inagaki F."/>
            <person name="Takami H."/>
        </authorList>
    </citation>
    <scope>NUCLEOTIDE SEQUENCE</scope>
    <source>
        <strain evidence="2">Expedition CK06-06</strain>
    </source>
</reference>
<organism evidence="2">
    <name type="scientific">marine sediment metagenome</name>
    <dbReference type="NCBI Taxonomy" id="412755"/>
    <lineage>
        <taxon>unclassified sequences</taxon>
        <taxon>metagenomes</taxon>
        <taxon>ecological metagenomes</taxon>
    </lineage>
</organism>
<sequence>MKIIMDQDEIIATIGSGAKIFVELATATGTPPILAEIIPANAQTCACNGDKANTLGAAIAKHVGPEAKTETPTPIAKPKRTRRTPQQMADAKAA</sequence>
<evidence type="ECO:0000313" key="2">
    <source>
        <dbReference type="EMBL" id="GAG13409.1"/>
    </source>
</evidence>
<feature type="region of interest" description="Disordered" evidence="1">
    <location>
        <begin position="64"/>
        <end position="94"/>
    </location>
</feature>
<comment type="caution">
    <text evidence="2">The sequence shown here is derived from an EMBL/GenBank/DDBJ whole genome shotgun (WGS) entry which is preliminary data.</text>
</comment>
<dbReference type="EMBL" id="BARS01021040">
    <property type="protein sequence ID" value="GAG13409.1"/>
    <property type="molecule type" value="Genomic_DNA"/>
</dbReference>
<protein>
    <submittedName>
        <fullName evidence="2">Uncharacterized protein</fullName>
    </submittedName>
</protein>
<name>X0V5E6_9ZZZZ</name>
<evidence type="ECO:0000256" key="1">
    <source>
        <dbReference type="SAM" id="MobiDB-lite"/>
    </source>
</evidence>
<feature type="non-terminal residue" evidence="2">
    <location>
        <position position="94"/>
    </location>
</feature>
<gene>
    <name evidence="2" type="ORF">S01H1_33855</name>
</gene>
<proteinExistence type="predicted"/>
<accession>X0V5E6</accession>